<sequence>MNQDKYVFAQLVEFLNNNKFRKLVDKYDGNHAFYMMKEASEKRTTNIFDIPGKKYAFDSTTIPLCLATFPWAKFRRKKGGVKAHVLYDIEAQVPAFYTVTTASKHDSTVMNAIPYEPNAYYIFDWAYDLFKGLYKIHLTGSYYVIRAKTNLKYEVIK</sequence>
<evidence type="ECO:0000313" key="3">
    <source>
        <dbReference type="Proteomes" id="UP000027601"/>
    </source>
</evidence>
<dbReference type="SUPFAM" id="SSF53098">
    <property type="entry name" value="Ribonuclease H-like"/>
    <property type="match status" value="1"/>
</dbReference>
<dbReference type="GO" id="GO:0003677">
    <property type="term" value="F:DNA binding"/>
    <property type="evidence" value="ECO:0007669"/>
    <property type="project" value="InterPro"/>
</dbReference>
<dbReference type="Proteomes" id="UP000027601">
    <property type="component" value="Unassembled WGS sequence"/>
</dbReference>
<evidence type="ECO:0000313" key="2">
    <source>
        <dbReference type="EMBL" id="GAK37398.1"/>
    </source>
</evidence>
<dbReference type="Pfam" id="PF01609">
    <property type="entry name" value="DDE_Tnp_1"/>
    <property type="match status" value="1"/>
</dbReference>
<organism evidence="2 3">
    <name type="scientific">Bacteroides graminisolvens DSM 19988 = JCM 15093</name>
    <dbReference type="NCBI Taxonomy" id="1121097"/>
    <lineage>
        <taxon>Bacteria</taxon>
        <taxon>Pseudomonadati</taxon>
        <taxon>Bacteroidota</taxon>
        <taxon>Bacteroidia</taxon>
        <taxon>Bacteroidales</taxon>
        <taxon>Bacteroidaceae</taxon>
        <taxon>Bacteroides</taxon>
    </lineage>
</organism>
<name>A0A069D3B9_9BACE</name>
<keyword evidence="3" id="KW-1185">Reference proteome</keyword>
<dbReference type="GO" id="GO:0006313">
    <property type="term" value="P:DNA transposition"/>
    <property type="evidence" value="ECO:0007669"/>
    <property type="project" value="InterPro"/>
</dbReference>
<dbReference type="InterPro" id="IPR002559">
    <property type="entry name" value="Transposase_11"/>
</dbReference>
<dbReference type="eggNOG" id="COG3385">
    <property type="taxonomic scope" value="Bacteria"/>
</dbReference>
<evidence type="ECO:0000259" key="1">
    <source>
        <dbReference type="Pfam" id="PF01609"/>
    </source>
</evidence>
<reference evidence="2 3" key="1">
    <citation type="journal article" date="2015" name="Microbes Environ.">
        <title>Distribution and evolution of nitrogen fixation genes in the phylum bacteroidetes.</title>
        <authorList>
            <person name="Inoue J."/>
            <person name="Oshima K."/>
            <person name="Suda W."/>
            <person name="Sakamoto M."/>
            <person name="Iino T."/>
            <person name="Noda S."/>
            <person name="Hongoh Y."/>
            <person name="Hattori M."/>
            <person name="Ohkuma M."/>
        </authorList>
    </citation>
    <scope>NUCLEOTIDE SEQUENCE [LARGE SCALE GENOMIC DNA]</scope>
    <source>
        <strain evidence="2 3">JCM 15093</strain>
    </source>
</reference>
<dbReference type="InterPro" id="IPR012337">
    <property type="entry name" value="RNaseH-like_sf"/>
</dbReference>
<proteinExistence type="predicted"/>
<dbReference type="PANTHER" id="PTHR33258">
    <property type="entry name" value="TRANSPOSASE INSL FOR INSERTION SEQUENCE ELEMENT IS186A-RELATED"/>
    <property type="match status" value="1"/>
</dbReference>
<dbReference type="EMBL" id="BAJS01000019">
    <property type="protein sequence ID" value="GAK37398.1"/>
    <property type="molecule type" value="Genomic_DNA"/>
</dbReference>
<gene>
    <name evidence="2" type="ORF">JCM15093_2647</name>
</gene>
<dbReference type="PANTHER" id="PTHR33258:SF1">
    <property type="entry name" value="TRANSPOSASE INSL FOR INSERTION SEQUENCE ELEMENT IS186A-RELATED"/>
    <property type="match status" value="1"/>
</dbReference>
<dbReference type="GO" id="GO:0004803">
    <property type="term" value="F:transposase activity"/>
    <property type="evidence" value="ECO:0007669"/>
    <property type="project" value="InterPro"/>
</dbReference>
<feature type="domain" description="Transposase IS4-like" evidence="1">
    <location>
        <begin position="55"/>
        <end position="154"/>
    </location>
</feature>
<comment type="caution">
    <text evidence="2">The sequence shown here is derived from an EMBL/GenBank/DDBJ whole genome shotgun (WGS) entry which is preliminary data.</text>
</comment>
<accession>A0A069D3B9</accession>
<protein>
    <recommendedName>
        <fullName evidence="1">Transposase IS4-like domain-containing protein</fullName>
    </recommendedName>
</protein>
<dbReference type="AlphaFoldDB" id="A0A069D3B9"/>